<keyword evidence="2" id="KW-1185">Reference proteome</keyword>
<evidence type="ECO:0000313" key="2">
    <source>
        <dbReference type="Proteomes" id="UP001623661"/>
    </source>
</evidence>
<sequence length="140" mass="15958">MERKNQSKSSVESLDFYVDEEDGFTEGEVSPENVLSSFSFTSELEPSLTEVPSIINTFDFNASKPEAEALLDNRKTKTEANTATPSIEGESYTISRFYKLRYSTAKMLNEIKAAHPDVNVYMNTIVDEAIRYYYGFLFEK</sequence>
<accession>A0ABW8TQC3</accession>
<gene>
    <name evidence="1" type="ORF">ACJDUH_07355</name>
</gene>
<evidence type="ECO:0000313" key="1">
    <source>
        <dbReference type="EMBL" id="MFL0267915.1"/>
    </source>
</evidence>
<name>A0ABW8TQC3_9CLOT</name>
<proteinExistence type="predicted"/>
<dbReference type="Proteomes" id="UP001623661">
    <property type="component" value="Unassembled WGS sequence"/>
</dbReference>
<organism evidence="1 2">
    <name type="scientific">Candidatus Clostridium radicumherbarum</name>
    <dbReference type="NCBI Taxonomy" id="3381662"/>
    <lineage>
        <taxon>Bacteria</taxon>
        <taxon>Bacillati</taxon>
        <taxon>Bacillota</taxon>
        <taxon>Clostridia</taxon>
        <taxon>Eubacteriales</taxon>
        <taxon>Clostridiaceae</taxon>
        <taxon>Clostridium</taxon>
    </lineage>
</organism>
<dbReference type="EMBL" id="JBJHZY010000001">
    <property type="protein sequence ID" value="MFL0267915.1"/>
    <property type="molecule type" value="Genomic_DNA"/>
</dbReference>
<dbReference type="RefSeq" id="WP_406764501.1">
    <property type="nucleotide sequence ID" value="NZ_JBJHZY010000001.1"/>
</dbReference>
<reference evidence="1 2" key="1">
    <citation type="submission" date="2024-11" db="EMBL/GenBank/DDBJ databases">
        <authorList>
            <person name="Heng Y.C."/>
            <person name="Lim A.C.H."/>
            <person name="Lee J.K.Y."/>
            <person name="Kittelmann S."/>
        </authorList>
    </citation>
    <scope>NUCLEOTIDE SEQUENCE [LARGE SCALE GENOMIC DNA]</scope>
    <source>
        <strain evidence="1 2">WILCCON 0202</strain>
    </source>
</reference>
<comment type="caution">
    <text evidence="1">The sequence shown here is derived from an EMBL/GenBank/DDBJ whole genome shotgun (WGS) entry which is preliminary data.</text>
</comment>
<protein>
    <submittedName>
        <fullName evidence="1">Uncharacterized protein</fullName>
    </submittedName>
</protein>